<dbReference type="InterPro" id="IPR029063">
    <property type="entry name" value="SAM-dependent_MTases_sf"/>
</dbReference>
<dbReference type="HAMAP" id="MF_00472">
    <property type="entry name" value="UbiG"/>
    <property type="match status" value="1"/>
</dbReference>
<feature type="binding site" evidence="5">
    <location>
        <position position="73"/>
    </location>
    <ligand>
        <name>S-adenosyl-L-methionine</name>
        <dbReference type="ChEBI" id="CHEBI:59789"/>
    </ligand>
</feature>
<dbReference type="EC" id="2.1.1.222" evidence="5"/>
<comment type="catalytic activity">
    <reaction evidence="5">
        <text>a 3-(all-trans-polyprenyl)benzene-1,2-diol + S-adenosyl-L-methionine = a 2-methoxy-6-(all-trans-polyprenyl)phenol + S-adenosyl-L-homocysteine + H(+)</text>
        <dbReference type="Rhea" id="RHEA:31411"/>
        <dbReference type="Rhea" id="RHEA-COMP:9550"/>
        <dbReference type="Rhea" id="RHEA-COMP:9551"/>
        <dbReference type="ChEBI" id="CHEBI:15378"/>
        <dbReference type="ChEBI" id="CHEBI:57856"/>
        <dbReference type="ChEBI" id="CHEBI:59789"/>
        <dbReference type="ChEBI" id="CHEBI:62729"/>
        <dbReference type="ChEBI" id="CHEBI:62731"/>
        <dbReference type="EC" id="2.1.1.222"/>
    </reaction>
</comment>
<dbReference type="UniPathway" id="UPA00232"/>
<evidence type="ECO:0000256" key="4">
    <source>
        <dbReference type="ARBA" id="ARBA00022691"/>
    </source>
</evidence>
<feature type="binding site" evidence="5">
    <location>
        <position position="42"/>
    </location>
    <ligand>
        <name>S-adenosyl-L-methionine</name>
        <dbReference type="ChEBI" id="CHEBI:59789"/>
    </ligand>
</feature>
<evidence type="ECO:0000256" key="2">
    <source>
        <dbReference type="ARBA" id="ARBA00022679"/>
    </source>
</evidence>
<evidence type="ECO:0000313" key="6">
    <source>
        <dbReference type="EMBL" id="AGA64269.1"/>
    </source>
</evidence>
<evidence type="ECO:0000256" key="3">
    <source>
        <dbReference type="ARBA" id="ARBA00022688"/>
    </source>
</evidence>
<dbReference type="Gene3D" id="3.40.50.150">
    <property type="entry name" value="Vaccinia Virus protein VP39"/>
    <property type="match status" value="1"/>
</dbReference>
<dbReference type="HOGENOM" id="CLU_042432_0_0_5"/>
<sequence length="251" mass="28674">MTKSKDYITIDPAEIEHFSNIANEWWNPQGKFKPLHKINPIRIEYIRNKIIHHFKYNVQEIYPLKGLRVLDLGCGGGLLSEPIAEMGADVIGIDPSPKNIEVAIAHSRMKGIVVDYRTGYAEDLAASKETFDVILNMEIVEHVVNISSFIQICCSMLRKNGLMFISTINRNLKAMLLAIVAAEYLLQWLPKGTHHYKKLVTPEELNHLLLENNMNILDCTGVTFNILCNKWKLSQNTDVNYMMLAQKLKYS</sequence>
<dbReference type="Proteomes" id="UP000010799">
    <property type="component" value="Chromosome"/>
</dbReference>
<dbReference type="Pfam" id="PF13489">
    <property type="entry name" value="Methyltransf_23"/>
    <property type="match status" value="1"/>
</dbReference>
<dbReference type="NCBIfam" id="TIGR01983">
    <property type="entry name" value="UbiG"/>
    <property type="match status" value="1"/>
</dbReference>
<feature type="binding site" evidence="5">
    <location>
        <position position="94"/>
    </location>
    <ligand>
        <name>S-adenosyl-L-methionine</name>
        <dbReference type="ChEBI" id="CHEBI:59789"/>
    </ligand>
</feature>
<comment type="pathway">
    <text evidence="5">Cofactor biosynthesis; ubiquinone biosynthesis.</text>
</comment>
<proteinExistence type="inferred from homology"/>
<dbReference type="eggNOG" id="COG2227">
    <property type="taxonomic scope" value="Bacteria"/>
</dbReference>
<dbReference type="AlphaFoldDB" id="L0ERZ2"/>
<protein>
    <recommendedName>
        <fullName evidence="5">Ubiquinone biosynthesis O-methyltransferase</fullName>
    </recommendedName>
    <alternativeName>
        <fullName evidence="5">2-polyprenyl-6-hydroxyphenol methylase</fullName>
        <ecNumber evidence="5">2.1.1.222</ecNumber>
    </alternativeName>
    <alternativeName>
        <fullName evidence="5">3-demethylubiquinone 3-O-methyltransferase</fullName>
        <ecNumber evidence="5">2.1.1.64</ecNumber>
    </alternativeName>
</protein>
<name>L0ERZ2_LIBCB</name>
<evidence type="ECO:0000256" key="5">
    <source>
        <dbReference type="HAMAP-Rule" id="MF_00472"/>
    </source>
</evidence>
<gene>
    <name evidence="5" type="primary">ubiG</name>
    <name evidence="6" type="ordered locus">B488_02760</name>
</gene>
<dbReference type="PANTHER" id="PTHR43464">
    <property type="entry name" value="METHYLTRANSFERASE"/>
    <property type="match status" value="1"/>
</dbReference>
<keyword evidence="2 5" id="KW-0808">Transferase</keyword>
<evidence type="ECO:0000313" key="7">
    <source>
        <dbReference type="Proteomes" id="UP000010799"/>
    </source>
</evidence>
<keyword evidence="4 5" id="KW-0949">S-adenosyl-L-methionine</keyword>
<dbReference type="RefSeq" id="WP_015272696.1">
    <property type="nucleotide sequence ID" value="NC_019907.1"/>
</dbReference>
<feature type="binding site" evidence="5">
    <location>
        <position position="137"/>
    </location>
    <ligand>
        <name>S-adenosyl-L-methionine</name>
        <dbReference type="ChEBI" id="CHEBI:59789"/>
    </ligand>
</feature>
<dbReference type="InterPro" id="IPR010233">
    <property type="entry name" value="UbiG_MeTrfase"/>
</dbReference>
<dbReference type="SUPFAM" id="SSF53335">
    <property type="entry name" value="S-adenosyl-L-methionine-dependent methyltransferases"/>
    <property type="match status" value="1"/>
</dbReference>
<dbReference type="EMBL" id="CP003789">
    <property type="protein sequence ID" value="AGA64269.1"/>
    <property type="molecule type" value="Genomic_DNA"/>
</dbReference>
<evidence type="ECO:0000256" key="1">
    <source>
        <dbReference type="ARBA" id="ARBA00022603"/>
    </source>
</evidence>
<comment type="similarity">
    <text evidence="5">Belongs to the methyltransferase superfamily. UbiG/COQ3 family.</text>
</comment>
<keyword evidence="3 5" id="KW-0831">Ubiquinone biosynthesis</keyword>
<comment type="function">
    <text evidence="5">O-methyltransferase that catalyzes the 2 O-methylation steps in the ubiquinone biosynthetic pathway.</text>
</comment>
<keyword evidence="6" id="KW-0830">Ubiquinone</keyword>
<dbReference type="PATRIC" id="fig|1215343.11.peg.286"/>
<dbReference type="PANTHER" id="PTHR43464:SF19">
    <property type="entry name" value="UBIQUINONE BIOSYNTHESIS O-METHYLTRANSFERASE, MITOCHONDRIAL"/>
    <property type="match status" value="1"/>
</dbReference>
<reference evidence="6 7" key="1">
    <citation type="journal article" date="2012" name="Stand. Genomic Sci.">
        <title>Complete genome sequence of Liberibacter crescens BT-1.</title>
        <authorList>
            <person name="Leonard M.T."/>
            <person name="Fagen J.R."/>
            <person name="Davis-Richardson A.G."/>
            <person name="Davis M.J."/>
            <person name="Triplett E.W."/>
        </authorList>
    </citation>
    <scope>NUCLEOTIDE SEQUENCE [LARGE SCALE GENOMIC DNA]</scope>
    <source>
        <strain evidence="6 7">BT-1</strain>
    </source>
</reference>
<dbReference type="GO" id="GO:0061542">
    <property type="term" value="F:3-demethylubiquinol 3-O-methyltransferase activity"/>
    <property type="evidence" value="ECO:0007669"/>
    <property type="project" value="UniProtKB-UniRule"/>
</dbReference>
<keyword evidence="1 5" id="KW-0489">Methyltransferase</keyword>
<accession>L0ERZ2</accession>
<dbReference type="EC" id="2.1.1.64" evidence="5"/>
<comment type="catalytic activity">
    <reaction evidence="5">
        <text>a 3-demethylubiquinol + S-adenosyl-L-methionine = a ubiquinol + S-adenosyl-L-homocysteine + H(+)</text>
        <dbReference type="Rhea" id="RHEA:44380"/>
        <dbReference type="Rhea" id="RHEA-COMP:9566"/>
        <dbReference type="Rhea" id="RHEA-COMP:10914"/>
        <dbReference type="ChEBI" id="CHEBI:15378"/>
        <dbReference type="ChEBI" id="CHEBI:17976"/>
        <dbReference type="ChEBI" id="CHEBI:57856"/>
        <dbReference type="ChEBI" id="CHEBI:59789"/>
        <dbReference type="ChEBI" id="CHEBI:84422"/>
        <dbReference type="EC" id="2.1.1.64"/>
    </reaction>
</comment>
<keyword evidence="7" id="KW-1185">Reference proteome</keyword>
<dbReference type="GO" id="GO:0032259">
    <property type="term" value="P:methylation"/>
    <property type="evidence" value="ECO:0007669"/>
    <property type="project" value="UniProtKB-KW"/>
</dbReference>
<dbReference type="GO" id="GO:0010420">
    <property type="term" value="F:polyprenyldihydroxybenzoate methyltransferase activity"/>
    <property type="evidence" value="ECO:0007669"/>
    <property type="project" value="InterPro"/>
</dbReference>
<dbReference type="GO" id="GO:0102208">
    <property type="term" value="F:2-polyprenyl-6-hydroxyphenol methylase activity"/>
    <property type="evidence" value="ECO:0007669"/>
    <property type="project" value="UniProtKB-EC"/>
</dbReference>
<organism evidence="6 7">
    <name type="scientific">Liberibacter crescens (strain BT-1)</name>
    <dbReference type="NCBI Taxonomy" id="1215343"/>
    <lineage>
        <taxon>Bacteria</taxon>
        <taxon>Pseudomonadati</taxon>
        <taxon>Pseudomonadota</taxon>
        <taxon>Alphaproteobacteria</taxon>
        <taxon>Hyphomicrobiales</taxon>
        <taxon>Rhizobiaceae</taxon>
        <taxon>Liberibacter</taxon>
    </lineage>
</organism>
<dbReference type="KEGG" id="lcc:B488_02760"/>
<dbReference type="STRING" id="1215343.B488_02760"/>